<dbReference type="STRING" id="671065.MetMK1DRAFT_00024630"/>
<dbReference type="PANTHER" id="PTHR11922">
    <property type="entry name" value="GMP SYNTHASE-RELATED"/>
    <property type="match status" value="1"/>
</dbReference>
<reference evidence="10 11" key="1">
    <citation type="submission" date="2012-01" db="EMBL/GenBank/DDBJ databases">
        <title>Improved High-Quality Draft sequence of Metallosphaera yellowstonensis MK1.</title>
        <authorList>
            <consortium name="US DOE Joint Genome Institute"/>
            <person name="Lucas S."/>
            <person name="Han J."/>
            <person name="Cheng J.-F."/>
            <person name="Goodwin L."/>
            <person name="Pitluck S."/>
            <person name="Peters L."/>
            <person name="Teshima H."/>
            <person name="Detter J.C."/>
            <person name="Han C."/>
            <person name="Tapia R."/>
            <person name="Land M."/>
            <person name="Hauser L."/>
            <person name="Kyrpides N."/>
            <person name="Kozubal M."/>
            <person name="Macur R.E."/>
            <person name="Jay Z."/>
            <person name="Inskeep W."/>
            <person name="Woyke T."/>
        </authorList>
    </citation>
    <scope>NUCLEOTIDE SEQUENCE [LARGE SCALE GENOMIC DNA]</scope>
    <source>
        <strain evidence="10 11">MK1</strain>
    </source>
</reference>
<dbReference type="InterPro" id="IPR023686">
    <property type="entry name" value="GMP_synthase_A"/>
</dbReference>
<dbReference type="AlphaFoldDB" id="H2C7B4"/>
<dbReference type="GO" id="GO:0005524">
    <property type="term" value="F:ATP binding"/>
    <property type="evidence" value="ECO:0007669"/>
    <property type="project" value="UniProtKB-KW"/>
</dbReference>
<evidence type="ECO:0000313" key="11">
    <source>
        <dbReference type="Proteomes" id="UP000003980"/>
    </source>
</evidence>
<keyword evidence="7 8" id="KW-0315">Glutamine amidotransferase</keyword>
<keyword evidence="5 8" id="KW-0658">Purine biosynthesis</keyword>
<dbReference type="NCBIfam" id="TIGR00888">
    <property type="entry name" value="guaA_Nterm"/>
    <property type="match status" value="1"/>
</dbReference>
<comment type="catalytic activity">
    <reaction evidence="8">
        <text>XMP + L-glutamine + ATP + H2O = GMP + L-glutamate + AMP + diphosphate + 2 H(+)</text>
        <dbReference type="Rhea" id="RHEA:11680"/>
        <dbReference type="ChEBI" id="CHEBI:15377"/>
        <dbReference type="ChEBI" id="CHEBI:15378"/>
        <dbReference type="ChEBI" id="CHEBI:29985"/>
        <dbReference type="ChEBI" id="CHEBI:30616"/>
        <dbReference type="ChEBI" id="CHEBI:33019"/>
        <dbReference type="ChEBI" id="CHEBI:57464"/>
        <dbReference type="ChEBI" id="CHEBI:58115"/>
        <dbReference type="ChEBI" id="CHEBI:58359"/>
        <dbReference type="ChEBI" id="CHEBI:456215"/>
        <dbReference type="EC" id="6.3.5.2"/>
    </reaction>
</comment>
<evidence type="ECO:0000256" key="4">
    <source>
        <dbReference type="ARBA" id="ARBA00022749"/>
    </source>
</evidence>
<evidence type="ECO:0000256" key="2">
    <source>
        <dbReference type="ARBA" id="ARBA00022598"/>
    </source>
</evidence>
<keyword evidence="3 8" id="KW-0547">Nucleotide-binding</keyword>
<dbReference type="GO" id="GO:0003921">
    <property type="term" value="F:GMP synthase activity"/>
    <property type="evidence" value="ECO:0007669"/>
    <property type="project" value="TreeGrafter"/>
</dbReference>
<dbReference type="PRINTS" id="PR00096">
    <property type="entry name" value="GATASE"/>
</dbReference>
<keyword evidence="4 8" id="KW-0332">GMP biosynthesis</keyword>
<evidence type="ECO:0000256" key="5">
    <source>
        <dbReference type="ARBA" id="ARBA00022755"/>
    </source>
</evidence>
<dbReference type="RefSeq" id="WP_009074057.1">
    <property type="nucleotide sequence ID" value="NZ_JH597770.1"/>
</dbReference>
<feature type="active site" evidence="8">
    <location>
        <position position="168"/>
    </location>
</feature>
<feature type="domain" description="Glutamine amidotransferase" evidence="9">
    <location>
        <begin position="6"/>
        <end position="183"/>
    </location>
</feature>
<keyword evidence="11" id="KW-1185">Reference proteome</keyword>
<dbReference type="SUPFAM" id="SSF52317">
    <property type="entry name" value="Class I glutamine amidotransferase-like"/>
    <property type="match status" value="1"/>
</dbReference>
<gene>
    <name evidence="8" type="primary">guaAA</name>
    <name evidence="10" type="ORF">MetMK1DRAFT_00024630</name>
</gene>
<evidence type="ECO:0000256" key="6">
    <source>
        <dbReference type="ARBA" id="ARBA00022840"/>
    </source>
</evidence>
<dbReference type="HAMAP" id="MF_01510">
    <property type="entry name" value="GMP_synthase_A"/>
    <property type="match status" value="1"/>
</dbReference>
<dbReference type="InterPro" id="IPR029062">
    <property type="entry name" value="Class_I_gatase-like"/>
</dbReference>
<evidence type="ECO:0000259" key="9">
    <source>
        <dbReference type="Pfam" id="PF00117"/>
    </source>
</evidence>
<dbReference type="PROSITE" id="PS51273">
    <property type="entry name" value="GATASE_TYPE_1"/>
    <property type="match status" value="1"/>
</dbReference>
<proteinExistence type="inferred from homology"/>
<dbReference type="FunFam" id="3.40.50.880:FF:000047">
    <property type="entry name" value="GMP synthase [glutamine-hydrolyzing] subunit A"/>
    <property type="match status" value="1"/>
</dbReference>
<dbReference type="Gene3D" id="3.40.50.880">
    <property type="match status" value="1"/>
</dbReference>
<comment type="subunit">
    <text evidence="8">Heterodimer composed of a glutamine amidotransferase subunit (A) and a GMP-binding subunit (B).</text>
</comment>
<dbReference type="Pfam" id="PF00117">
    <property type="entry name" value="GATase"/>
    <property type="match status" value="1"/>
</dbReference>
<dbReference type="Proteomes" id="UP000003980">
    <property type="component" value="Unassembled WGS sequence"/>
</dbReference>
<accession>H2C7B4</accession>
<evidence type="ECO:0000256" key="7">
    <source>
        <dbReference type="ARBA" id="ARBA00022962"/>
    </source>
</evidence>
<dbReference type="InterPro" id="IPR004739">
    <property type="entry name" value="GMP_synth_GATase"/>
</dbReference>
<dbReference type="GO" id="GO:0005829">
    <property type="term" value="C:cytosol"/>
    <property type="evidence" value="ECO:0007669"/>
    <property type="project" value="TreeGrafter"/>
</dbReference>
<dbReference type="EMBL" id="JH597770">
    <property type="protein sequence ID" value="EHP68040.1"/>
    <property type="molecule type" value="Genomic_DNA"/>
</dbReference>
<feature type="active site" description="Nucleophile" evidence="8">
    <location>
        <position position="79"/>
    </location>
</feature>
<protein>
    <recommendedName>
        <fullName evidence="8">GMP synthase [glutamine-hydrolyzing] subunit A</fullName>
        <ecNumber evidence="8">6.3.5.2</ecNumber>
    </recommendedName>
    <alternativeName>
        <fullName evidence="8">Glutamine amidotransferase</fullName>
    </alternativeName>
</protein>
<name>H2C7B4_9CREN</name>
<dbReference type="InterPro" id="IPR017926">
    <property type="entry name" value="GATASE"/>
</dbReference>
<dbReference type="eggNOG" id="arCOG00087">
    <property type="taxonomic scope" value="Archaea"/>
</dbReference>
<evidence type="ECO:0000256" key="1">
    <source>
        <dbReference type="ARBA" id="ARBA00002332"/>
    </source>
</evidence>
<comment type="function">
    <text evidence="1 8">Catalyzes the synthesis of GMP from XMP.</text>
</comment>
<dbReference type="NCBIfam" id="NF001975">
    <property type="entry name" value="PRK00758.1"/>
    <property type="match status" value="1"/>
</dbReference>
<organism evidence="10 11">
    <name type="scientific">Metallosphaera yellowstonensis MK1</name>
    <dbReference type="NCBI Taxonomy" id="671065"/>
    <lineage>
        <taxon>Archaea</taxon>
        <taxon>Thermoproteota</taxon>
        <taxon>Thermoprotei</taxon>
        <taxon>Sulfolobales</taxon>
        <taxon>Sulfolobaceae</taxon>
        <taxon>Metallosphaera</taxon>
    </lineage>
</organism>
<dbReference type="EC" id="6.3.5.2" evidence="8"/>
<evidence type="ECO:0000313" key="10">
    <source>
        <dbReference type="EMBL" id="EHP68040.1"/>
    </source>
</evidence>
<comment type="pathway">
    <text evidence="8">Purine metabolism; GMP biosynthesis; GMP from XMP (L-Gln route): step 1/1.</text>
</comment>
<keyword evidence="2 8" id="KW-0436">Ligase</keyword>
<evidence type="ECO:0000256" key="8">
    <source>
        <dbReference type="HAMAP-Rule" id="MF_01510"/>
    </source>
</evidence>
<sequence>MRVGLLYYGGQYNHLILKNVKYLGAEIEVVSPSRTVDEVKGYDCLIFSGGPQSVVEELHKMGNSPQFVREVQVPKLGICLGHQLIAHVLGGVVGRAKTPEFGLVTVEVEDNDTILQGLPKKFRAWESHNDEVLTPPPGFRVIASSETTRIQSMVNEGSSIYTVQFHPEVKHTEDGIKVLSNFLQICRK</sequence>
<dbReference type="CDD" id="cd01742">
    <property type="entry name" value="GATase1_GMP_Synthase"/>
    <property type="match status" value="1"/>
</dbReference>
<keyword evidence="6 8" id="KW-0067">ATP-binding</keyword>
<feature type="active site" evidence="8">
    <location>
        <position position="166"/>
    </location>
</feature>
<dbReference type="PANTHER" id="PTHR11922:SF2">
    <property type="entry name" value="GMP SYNTHASE [GLUTAMINE-HYDROLYZING]"/>
    <property type="match status" value="1"/>
</dbReference>
<evidence type="ECO:0000256" key="3">
    <source>
        <dbReference type="ARBA" id="ARBA00022741"/>
    </source>
</evidence>
<dbReference type="HOGENOM" id="CLU_014340_1_4_2"/>
<dbReference type="OrthoDB" id="33844at2157"/>
<dbReference type="UniPathway" id="UPA00189">
    <property type="reaction ID" value="UER00296"/>
</dbReference>
<dbReference type="PRINTS" id="PR00097">
    <property type="entry name" value="ANTSNTHASEII"/>
</dbReference>